<proteinExistence type="inferred from homology"/>
<evidence type="ECO:0000256" key="6">
    <source>
        <dbReference type="ARBA" id="ARBA00022997"/>
    </source>
</evidence>
<dbReference type="PANTHER" id="PTHR48480:SF2">
    <property type="entry name" value="PEPTIDASE D"/>
    <property type="match status" value="1"/>
</dbReference>
<dbReference type="Pfam" id="PF05195">
    <property type="entry name" value="AMP_N"/>
    <property type="match status" value="1"/>
</dbReference>
<dbReference type="InterPro" id="IPR001131">
    <property type="entry name" value="Peptidase_M24B_aminopep-P_CS"/>
</dbReference>
<dbReference type="PANTHER" id="PTHR48480">
    <property type="match status" value="1"/>
</dbReference>
<keyword evidence="4 16" id="KW-0479">Metal-binding</keyword>
<keyword evidence="5" id="KW-0378">Hydrolase</keyword>
<dbReference type="CDD" id="cd01087">
    <property type="entry name" value="Prolidase"/>
    <property type="match status" value="1"/>
</dbReference>
<dbReference type="InterPro" id="IPR052433">
    <property type="entry name" value="X-Pro_dipept-like"/>
</dbReference>
<evidence type="ECO:0000256" key="15">
    <source>
        <dbReference type="ARBA" id="ARBA00048994"/>
    </source>
</evidence>
<dbReference type="PROSITE" id="PS00491">
    <property type="entry name" value="PROLINE_PEPTIDASE"/>
    <property type="match status" value="1"/>
</dbReference>
<evidence type="ECO:0000256" key="8">
    <source>
        <dbReference type="ARBA" id="ARBA00023211"/>
    </source>
</evidence>
<dbReference type="Ensembl" id="ENSCVAT00000011138.1">
    <property type="protein sequence ID" value="ENSCVAP00000002784.1"/>
    <property type="gene ID" value="ENSCVAG00000003975.1"/>
</dbReference>
<evidence type="ECO:0000256" key="13">
    <source>
        <dbReference type="ARBA" id="ARBA00044284"/>
    </source>
</evidence>
<dbReference type="SUPFAM" id="SSF53092">
    <property type="entry name" value="Creatinase/prolidase N-terminal domain"/>
    <property type="match status" value="1"/>
</dbReference>
<dbReference type="FunFam" id="3.90.230.10:FF:000002">
    <property type="entry name" value="Xaa-Pro aminopeptidase 3"/>
    <property type="match status" value="1"/>
</dbReference>
<dbReference type="InterPro" id="IPR000994">
    <property type="entry name" value="Pept_M24"/>
</dbReference>
<evidence type="ECO:0000256" key="5">
    <source>
        <dbReference type="ARBA" id="ARBA00022801"/>
    </source>
</evidence>
<evidence type="ECO:0000256" key="14">
    <source>
        <dbReference type="ARBA" id="ARBA00044351"/>
    </source>
</evidence>
<dbReference type="GO" id="GO:0030145">
    <property type="term" value="F:manganese ion binding"/>
    <property type="evidence" value="ECO:0007669"/>
    <property type="project" value="InterPro"/>
</dbReference>
<dbReference type="InterPro" id="IPR029149">
    <property type="entry name" value="Creatin/AminoP/Spt16_N"/>
</dbReference>
<evidence type="ECO:0000256" key="7">
    <source>
        <dbReference type="ARBA" id="ARBA00023049"/>
    </source>
</evidence>
<dbReference type="SUPFAM" id="SSF55920">
    <property type="entry name" value="Creatinase/aminopeptidase"/>
    <property type="match status" value="1"/>
</dbReference>
<evidence type="ECO:0000256" key="11">
    <source>
        <dbReference type="ARBA" id="ARBA00044141"/>
    </source>
</evidence>
<evidence type="ECO:0000313" key="18">
    <source>
        <dbReference type="Ensembl" id="ENSCVAP00000002784.1"/>
    </source>
</evidence>
<dbReference type="Pfam" id="PF00557">
    <property type="entry name" value="Peptidase_M24"/>
    <property type="match status" value="1"/>
</dbReference>
<comment type="subunit">
    <text evidence="2">Homodimer.</text>
</comment>
<keyword evidence="6" id="KW-0224">Dipeptidase</keyword>
<dbReference type="AlphaFoldDB" id="A0A3Q2CCV3"/>
<feature type="domain" description="Aminopeptidase P N-terminal" evidence="17">
    <location>
        <begin position="18"/>
        <end position="154"/>
    </location>
</feature>
<keyword evidence="3" id="KW-0645">Protease</keyword>
<comment type="similarity">
    <text evidence="9">Belongs to the peptidase M24B family. Eukaryotic-type prolidase subfamily.</text>
</comment>
<reference evidence="18" key="1">
    <citation type="submission" date="2025-08" db="UniProtKB">
        <authorList>
            <consortium name="Ensembl"/>
        </authorList>
    </citation>
    <scope>IDENTIFICATION</scope>
</reference>
<keyword evidence="7" id="KW-0482">Metalloprotease</keyword>
<dbReference type="GO" id="GO:0006508">
    <property type="term" value="P:proteolysis"/>
    <property type="evidence" value="ECO:0007669"/>
    <property type="project" value="UniProtKB-KW"/>
</dbReference>
<accession>A0A3Q2CCV3</accession>
<dbReference type="SMART" id="SM01011">
    <property type="entry name" value="AMP_N"/>
    <property type="match status" value="1"/>
</dbReference>
<keyword evidence="8" id="KW-0464">Manganese</keyword>
<evidence type="ECO:0000256" key="9">
    <source>
        <dbReference type="ARBA" id="ARBA00043990"/>
    </source>
</evidence>
<dbReference type="GeneTree" id="ENSGT00940000153657"/>
<dbReference type="Proteomes" id="UP000265020">
    <property type="component" value="Unassembled WGS sequence"/>
</dbReference>
<name>A0A3Q2CCV3_CYPVA</name>
<dbReference type="GO" id="GO:0102009">
    <property type="term" value="F:proline dipeptidase activity"/>
    <property type="evidence" value="ECO:0007669"/>
    <property type="project" value="UniProtKB-EC"/>
</dbReference>
<evidence type="ECO:0000256" key="2">
    <source>
        <dbReference type="ARBA" id="ARBA00011738"/>
    </source>
</evidence>
<dbReference type="InterPro" id="IPR007865">
    <property type="entry name" value="Aminopep_P_N"/>
</dbReference>
<dbReference type="InterPro" id="IPR036005">
    <property type="entry name" value="Creatinase/aminopeptidase-like"/>
</dbReference>
<evidence type="ECO:0000256" key="1">
    <source>
        <dbReference type="ARBA" id="ARBA00001936"/>
    </source>
</evidence>
<evidence type="ECO:0000256" key="3">
    <source>
        <dbReference type="ARBA" id="ARBA00022670"/>
    </source>
</evidence>
<evidence type="ECO:0000256" key="4">
    <source>
        <dbReference type="ARBA" id="ARBA00022723"/>
    </source>
</evidence>
<reference evidence="18" key="2">
    <citation type="submission" date="2025-09" db="UniProtKB">
        <authorList>
            <consortium name="Ensembl"/>
        </authorList>
    </citation>
    <scope>IDENTIFICATION</scope>
</reference>
<sequence>MASAAQPVYWLGNDTLRVSAALFAENRRRLCQGLKGKDGLVPKSVVLLQGGEQTQRYCTDTDVLFRQESFFHWAFGVTEADCFGAIDVDTGKSILFVPKLPESYATWMGEIFPKEHFKQKYAVDEVQYTSDVSICYLSSCSNVTFSRGQNTDSGNTCREASFDGITGFNCYLFYYPFTLDCFCCSRLLKTDMELEVLRYTNRISSEAHKMVMKNVRPGKKEYEMESLFQHYCYSKGGMRHTSYTCICGTGNNSSVLHYGHAGAPNDKTIEDGDMCLFDMGGEYYCYSSDITCSFPANGKFTADQRAIYEAVLKASCAVMAALKPGVKWTDMHRLADRVHLEELVKIGILHGNVEDMLKVHLGSVFMPHGLGHLLGIDVHDVGGYPEGIERINEPGLRSLRMGRLVQERMVLTVEPGIYFIDHLLDKALADPAQSCFINNQVLARFRGFGGVRIEDDVAVTASGMELLTCVPRTVEEIEAFMAEPAKDFSPV</sequence>
<dbReference type="Gene3D" id="3.90.230.10">
    <property type="entry name" value="Creatinase/methionine aminopeptidase superfamily"/>
    <property type="match status" value="1"/>
</dbReference>
<evidence type="ECO:0000256" key="12">
    <source>
        <dbReference type="ARBA" id="ARBA00044252"/>
    </source>
</evidence>
<comment type="catalytic activity">
    <reaction evidence="15">
        <text>Xaa-L-Pro dipeptide + H2O = an L-alpha-amino acid + L-proline</text>
        <dbReference type="Rhea" id="RHEA:76407"/>
        <dbReference type="ChEBI" id="CHEBI:15377"/>
        <dbReference type="ChEBI" id="CHEBI:59869"/>
        <dbReference type="ChEBI" id="CHEBI:60039"/>
        <dbReference type="ChEBI" id="CHEBI:195196"/>
        <dbReference type="EC" id="3.4.13.9"/>
    </reaction>
</comment>
<protein>
    <recommendedName>
        <fullName evidence="11">Xaa-Pro dipeptidase</fullName>
        <ecNumber evidence="10">3.4.13.9</ecNumber>
    </recommendedName>
    <alternativeName>
        <fullName evidence="14">Imidodipeptidase</fullName>
    </alternativeName>
    <alternativeName>
        <fullName evidence="12">Peptidase D</fullName>
    </alternativeName>
    <alternativeName>
        <fullName evidence="13">Proline dipeptidase</fullName>
    </alternativeName>
</protein>
<keyword evidence="19" id="KW-1185">Reference proteome</keyword>
<dbReference type="EC" id="3.4.13.9" evidence="10"/>
<evidence type="ECO:0000259" key="17">
    <source>
        <dbReference type="SMART" id="SM01011"/>
    </source>
</evidence>
<dbReference type="Gene3D" id="3.40.350.10">
    <property type="entry name" value="Creatinase/prolidase N-terminal domain"/>
    <property type="match status" value="1"/>
</dbReference>
<dbReference type="GO" id="GO:0070006">
    <property type="term" value="F:metalloaminopeptidase activity"/>
    <property type="evidence" value="ECO:0007669"/>
    <property type="project" value="InterPro"/>
</dbReference>
<comment type="cofactor">
    <cofactor evidence="1">
        <name>Mn(2+)</name>
        <dbReference type="ChEBI" id="CHEBI:29035"/>
    </cofactor>
</comment>
<organism evidence="18 19">
    <name type="scientific">Cyprinodon variegatus</name>
    <name type="common">Sheepshead minnow</name>
    <dbReference type="NCBI Taxonomy" id="28743"/>
    <lineage>
        <taxon>Eukaryota</taxon>
        <taxon>Metazoa</taxon>
        <taxon>Chordata</taxon>
        <taxon>Craniata</taxon>
        <taxon>Vertebrata</taxon>
        <taxon>Euteleostomi</taxon>
        <taxon>Actinopterygii</taxon>
        <taxon>Neopterygii</taxon>
        <taxon>Teleostei</taxon>
        <taxon>Neoteleostei</taxon>
        <taxon>Acanthomorphata</taxon>
        <taxon>Ovalentaria</taxon>
        <taxon>Atherinomorphae</taxon>
        <taxon>Cyprinodontiformes</taxon>
        <taxon>Cyprinodontidae</taxon>
        <taxon>Cyprinodon</taxon>
    </lineage>
</organism>
<evidence type="ECO:0000256" key="16">
    <source>
        <dbReference type="RuleBase" id="RU000590"/>
    </source>
</evidence>
<evidence type="ECO:0000256" key="10">
    <source>
        <dbReference type="ARBA" id="ARBA00044051"/>
    </source>
</evidence>
<evidence type="ECO:0000313" key="19">
    <source>
        <dbReference type="Proteomes" id="UP000265020"/>
    </source>
</evidence>